<dbReference type="AlphaFoldDB" id="A0AAE1FRR5"/>
<comment type="caution">
    <text evidence="1">The sequence shown here is derived from an EMBL/GenBank/DDBJ whole genome shotgun (WGS) entry which is preliminary data.</text>
</comment>
<proteinExistence type="predicted"/>
<reference evidence="1" key="1">
    <citation type="submission" date="2023-10" db="EMBL/GenBank/DDBJ databases">
        <title>Genome assemblies of two species of porcelain crab, Petrolisthes cinctipes and Petrolisthes manimaculis (Anomura: Porcellanidae).</title>
        <authorList>
            <person name="Angst P."/>
        </authorList>
    </citation>
    <scope>NUCLEOTIDE SEQUENCE</scope>
    <source>
        <strain evidence="1">PB745_01</strain>
        <tissue evidence="1">Gill</tissue>
    </source>
</reference>
<sequence length="299" mass="33147">MHLAPQERRIATTIDFKPGQSLMEFASKLNKKVRVVPKDPTVPFALVKADTKASPPTSSSMDSTRTNFALSCDGLLGLDSLCTHNIDVFPNMHVNFTEKIFHPAMQTPTPLLKPAPPNSVNTIQVICSLTNQKQVVLEGWQRAVPSPCPLQAVVIGKQHIGSTFVARLSVRLKDTVRIHRLALEGTLSTVREGNICDTLITNVTGSPIALKDGVFLGIFEQYDQLPLEEASQVIAGVSNSICADRGKDGVDNLERKYERNAGVFIPFRLHCDGIQEERRECSTLPLLKKWWQCFDWCVL</sequence>
<protein>
    <submittedName>
        <fullName evidence="1">Uncharacterized protein</fullName>
    </submittedName>
</protein>
<dbReference type="EMBL" id="JAWQEG010001559">
    <property type="protein sequence ID" value="KAK3878420.1"/>
    <property type="molecule type" value="Genomic_DNA"/>
</dbReference>
<evidence type="ECO:0000313" key="1">
    <source>
        <dbReference type="EMBL" id="KAK3878420.1"/>
    </source>
</evidence>
<dbReference type="Proteomes" id="UP001286313">
    <property type="component" value="Unassembled WGS sequence"/>
</dbReference>
<name>A0AAE1FRR5_PETCI</name>
<gene>
    <name evidence="1" type="ORF">Pcinc_017004</name>
</gene>
<accession>A0AAE1FRR5</accession>
<organism evidence="1 2">
    <name type="scientific">Petrolisthes cinctipes</name>
    <name type="common">Flat porcelain crab</name>
    <dbReference type="NCBI Taxonomy" id="88211"/>
    <lineage>
        <taxon>Eukaryota</taxon>
        <taxon>Metazoa</taxon>
        <taxon>Ecdysozoa</taxon>
        <taxon>Arthropoda</taxon>
        <taxon>Crustacea</taxon>
        <taxon>Multicrustacea</taxon>
        <taxon>Malacostraca</taxon>
        <taxon>Eumalacostraca</taxon>
        <taxon>Eucarida</taxon>
        <taxon>Decapoda</taxon>
        <taxon>Pleocyemata</taxon>
        <taxon>Anomura</taxon>
        <taxon>Galatheoidea</taxon>
        <taxon>Porcellanidae</taxon>
        <taxon>Petrolisthes</taxon>
    </lineage>
</organism>
<keyword evidence="2" id="KW-1185">Reference proteome</keyword>
<evidence type="ECO:0000313" key="2">
    <source>
        <dbReference type="Proteomes" id="UP001286313"/>
    </source>
</evidence>